<name>G7J605_MEDTR</name>
<feature type="compositionally biased region" description="Polar residues" evidence="1">
    <location>
        <begin position="100"/>
        <end position="117"/>
    </location>
</feature>
<evidence type="ECO:0000313" key="2">
    <source>
        <dbReference type="EMBL" id="AES71549.1"/>
    </source>
</evidence>
<reference evidence="2 4" key="1">
    <citation type="journal article" date="2011" name="Nature">
        <title>The Medicago genome provides insight into the evolution of rhizobial symbioses.</title>
        <authorList>
            <person name="Young N.D."/>
            <person name="Debelle F."/>
            <person name="Oldroyd G.E."/>
            <person name="Geurts R."/>
            <person name="Cannon S.B."/>
            <person name="Udvardi M.K."/>
            <person name="Benedito V.A."/>
            <person name="Mayer K.F."/>
            <person name="Gouzy J."/>
            <person name="Schoof H."/>
            <person name="Van de Peer Y."/>
            <person name="Proost S."/>
            <person name="Cook D.R."/>
            <person name="Meyers B.C."/>
            <person name="Spannagl M."/>
            <person name="Cheung F."/>
            <person name="De Mita S."/>
            <person name="Krishnakumar V."/>
            <person name="Gundlach H."/>
            <person name="Zhou S."/>
            <person name="Mudge J."/>
            <person name="Bharti A.K."/>
            <person name="Murray J.D."/>
            <person name="Naoumkina M.A."/>
            <person name="Rosen B."/>
            <person name="Silverstein K.A."/>
            <person name="Tang H."/>
            <person name="Rombauts S."/>
            <person name="Zhao P.X."/>
            <person name="Zhou P."/>
            <person name="Barbe V."/>
            <person name="Bardou P."/>
            <person name="Bechner M."/>
            <person name="Bellec A."/>
            <person name="Berger A."/>
            <person name="Berges H."/>
            <person name="Bidwell S."/>
            <person name="Bisseling T."/>
            <person name="Choisne N."/>
            <person name="Couloux A."/>
            <person name="Denny R."/>
            <person name="Deshpande S."/>
            <person name="Dai X."/>
            <person name="Doyle J.J."/>
            <person name="Dudez A.M."/>
            <person name="Farmer A.D."/>
            <person name="Fouteau S."/>
            <person name="Franken C."/>
            <person name="Gibelin C."/>
            <person name="Gish J."/>
            <person name="Goldstein S."/>
            <person name="Gonzalez A.J."/>
            <person name="Green P.J."/>
            <person name="Hallab A."/>
            <person name="Hartog M."/>
            <person name="Hua A."/>
            <person name="Humphray S.J."/>
            <person name="Jeong D.H."/>
            <person name="Jing Y."/>
            <person name="Jocker A."/>
            <person name="Kenton S.M."/>
            <person name="Kim D.J."/>
            <person name="Klee K."/>
            <person name="Lai H."/>
            <person name="Lang C."/>
            <person name="Lin S."/>
            <person name="Macmil S.L."/>
            <person name="Magdelenat G."/>
            <person name="Matthews L."/>
            <person name="McCorrison J."/>
            <person name="Monaghan E.L."/>
            <person name="Mun J.H."/>
            <person name="Najar F.Z."/>
            <person name="Nicholson C."/>
            <person name="Noirot C."/>
            <person name="O'Bleness M."/>
            <person name="Paule C.R."/>
            <person name="Poulain J."/>
            <person name="Prion F."/>
            <person name="Qin B."/>
            <person name="Qu C."/>
            <person name="Retzel E.F."/>
            <person name="Riddle C."/>
            <person name="Sallet E."/>
            <person name="Samain S."/>
            <person name="Samson N."/>
            <person name="Sanders I."/>
            <person name="Saurat O."/>
            <person name="Scarpelli C."/>
            <person name="Schiex T."/>
            <person name="Segurens B."/>
            <person name="Severin A.J."/>
            <person name="Sherrier D.J."/>
            <person name="Shi R."/>
            <person name="Sims S."/>
            <person name="Singer S.R."/>
            <person name="Sinharoy S."/>
            <person name="Sterck L."/>
            <person name="Viollet A."/>
            <person name="Wang B.B."/>
            <person name="Wang K."/>
            <person name="Wang M."/>
            <person name="Wang X."/>
            <person name="Warfsmann J."/>
            <person name="Weissenbach J."/>
            <person name="White D.D."/>
            <person name="White J.D."/>
            <person name="Wiley G.B."/>
            <person name="Wincker P."/>
            <person name="Xing Y."/>
            <person name="Yang L."/>
            <person name="Yao Z."/>
            <person name="Ying F."/>
            <person name="Zhai J."/>
            <person name="Zhou L."/>
            <person name="Zuber A."/>
            <person name="Denarie J."/>
            <person name="Dixon R.A."/>
            <person name="May G.D."/>
            <person name="Schwartz D.C."/>
            <person name="Rogers J."/>
            <person name="Quetier F."/>
            <person name="Town C.D."/>
            <person name="Roe B.A."/>
        </authorList>
    </citation>
    <scope>NUCLEOTIDE SEQUENCE [LARGE SCALE GENOMIC DNA]</scope>
    <source>
        <strain evidence="2">A17</strain>
        <strain evidence="3 4">cv. Jemalong A17</strain>
    </source>
</reference>
<feature type="region of interest" description="Disordered" evidence="1">
    <location>
        <begin position="45"/>
        <end position="117"/>
    </location>
</feature>
<evidence type="ECO:0000313" key="4">
    <source>
        <dbReference type="Proteomes" id="UP000002051"/>
    </source>
</evidence>
<sequence length="117" mass="12912">MDLLRLNLSYSNCNQKHEEVKWHSNFSNTGKLVVLSWHQKEDSFAEKKSSWKTSDSYSSSPHGTNPTAHLRGPRLKPEQALYGLSPPKLAPEGIEPETSGGANSKIPSQPLGQPQMG</sequence>
<proteinExistence type="predicted"/>
<protein>
    <submittedName>
        <fullName evidence="2 3">Uncharacterized protein</fullName>
    </submittedName>
</protein>
<evidence type="ECO:0000313" key="3">
    <source>
        <dbReference type="EnsemblPlants" id="AES71549"/>
    </source>
</evidence>
<organism evidence="2 4">
    <name type="scientific">Medicago truncatula</name>
    <name type="common">Barrel medic</name>
    <name type="synonym">Medicago tribuloides</name>
    <dbReference type="NCBI Taxonomy" id="3880"/>
    <lineage>
        <taxon>Eukaryota</taxon>
        <taxon>Viridiplantae</taxon>
        <taxon>Streptophyta</taxon>
        <taxon>Embryophyta</taxon>
        <taxon>Tracheophyta</taxon>
        <taxon>Spermatophyta</taxon>
        <taxon>Magnoliopsida</taxon>
        <taxon>eudicotyledons</taxon>
        <taxon>Gunneridae</taxon>
        <taxon>Pentapetalae</taxon>
        <taxon>rosids</taxon>
        <taxon>fabids</taxon>
        <taxon>Fabales</taxon>
        <taxon>Fabaceae</taxon>
        <taxon>Papilionoideae</taxon>
        <taxon>50 kb inversion clade</taxon>
        <taxon>NPAAA clade</taxon>
        <taxon>Hologalegina</taxon>
        <taxon>IRL clade</taxon>
        <taxon>Trifolieae</taxon>
        <taxon>Medicago</taxon>
    </lineage>
</organism>
<reference evidence="2 4" key="2">
    <citation type="journal article" date="2014" name="BMC Genomics">
        <title>An improved genome release (version Mt4.0) for the model legume Medicago truncatula.</title>
        <authorList>
            <person name="Tang H."/>
            <person name="Krishnakumar V."/>
            <person name="Bidwell S."/>
            <person name="Rosen B."/>
            <person name="Chan A."/>
            <person name="Zhou S."/>
            <person name="Gentzbittel L."/>
            <person name="Childs K.L."/>
            <person name="Yandell M."/>
            <person name="Gundlach H."/>
            <person name="Mayer K.F."/>
            <person name="Schwartz D.C."/>
            <person name="Town C.D."/>
        </authorList>
    </citation>
    <scope>GENOME REANNOTATION</scope>
    <source>
        <strain evidence="3 4">cv. Jemalong A17</strain>
    </source>
</reference>
<dbReference type="PaxDb" id="3880-AES71549"/>
<keyword evidence="4" id="KW-1185">Reference proteome</keyword>
<accession>G7J605</accession>
<dbReference type="HOGENOM" id="CLU_2088414_0_0_1"/>
<dbReference type="EnsemblPlants" id="AES71549">
    <property type="protein sequence ID" value="AES71549"/>
    <property type="gene ID" value="MTR_3g078670"/>
</dbReference>
<dbReference type="Proteomes" id="UP000002051">
    <property type="component" value="Chromosome 3"/>
</dbReference>
<feature type="compositionally biased region" description="Low complexity" evidence="1">
    <location>
        <begin position="51"/>
        <end position="60"/>
    </location>
</feature>
<dbReference type="AlphaFoldDB" id="G7J605"/>
<evidence type="ECO:0000256" key="1">
    <source>
        <dbReference type="SAM" id="MobiDB-lite"/>
    </source>
</evidence>
<reference evidence="3" key="3">
    <citation type="submission" date="2015-04" db="UniProtKB">
        <authorList>
            <consortium name="EnsemblPlants"/>
        </authorList>
    </citation>
    <scope>IDENTIFICATION</scope>
    <source>
        <strain evidence="3">cv. Jemalong A17</strain>
    </source>
</reference>
<dbReference type="EMBL" id="CM001219">
    <property type="protein sequence ID" value="AES71549.1"/>
    <property type="molecule type" value="Genomic_DNA"/>
</dbReference>
<gene>
    <name evidence="2" type="ordered locus">MTR_3g078670</name>
</gene>